<dbReference type="EMBL" id="JACHXD010000010">
    <property type="protein sequence ID" value="MBB3120653.1"/>
    <property type="molecule type" value="Genomic_DNA"/>
</dbReference>
<gene>
    <name evidence="3" type="ORF">FHS03_003720</name>
</gene>
<evidence type="ECO:0000256" key="2">
    <source>
        <dbReference type="SAM" id="MobiDB-lite"/>
    </source>
</evidence>
<dbReference type="AlphaFoldDB" id="A0A7W5FVX4"/>
<evidence type="ECO:0000313" key="3">
    <source>
        <dbReference type="EMBL" id="MBB3120653.1"/>
    </source>
</evidence>
<name>A0A7W5FVX4_9BURK</name>
<sequence length="406" mass="43190">MFVDAKQRAVVTNIAYDKDNKPLRRYCAEPSPDALSAFAAKAGLDVSVPTKGDIGYSQAFSEGAASIGLRTQSIQLLRDIMFTNCEAFINAGVTEFGLETLQRRFQSTMVAVLAIEQLTGAVKAPAVTISGQAGGTNADVLGDAIKLVEVASASLQAAQSSEDSAAANAKTAKQELEDFKKKNPADTSSDDYIAAKTKADKADATLKTAKELTQTRRTDLAEAKAVRAAAGTTGGSMSNAVFAVEPARAPVDAATAQHISQAVTKIVESTLELGFGREVCTTLFGQMISQSVTERKKELLQNAEALRKSCLHFLDQDARLAEAAVRRAELQIDLAQRSFEMLGRILNMVAMKQVSAADGTTMIAALRESTGAIVKNMEVDDVKAKVFLKLQNFPVLSKFGVPSTAQ</sequence>
<comment type="caution">
    <text evidence="3">The sequence shown here is derived from an EMBL/GenBank/DDBJ whole genome shotgun (WGS) entry which is preliminary data.</text>
</comment>
<feature type="coiled-coil region" evidence="1">
    <location>
        <begin position="289"/>
        <end position="338"/>
    </location>
</feature>
<accession>A0A7W5FVX4</accession>
<evidence type="ECO:0000313" key="4">
    <source>
        <dbReference type="Proteomes" id="UP000541535"/>
    </source>
</evidence>
<protein>
    <submittedName>
        <fullName evidence="3">Uncharacterized protein</fullName>
    </submittedName>
</protein>
<keyword evidence="4" id="KW-1185">Reference proteome</keyword>
<proteinExistence type="predicted"/>
<feature type="region of interest" description="Disordered" evidence="2">
    <location>
        <begin position="161"/>
        <end position="187"/>
    </location>
</feature>
<reference evidence="3 4" key="1">
    <citation type="submission" date="2020-08" db="EMBL/GenBank/DDBJ databases">
        <title>Genomic Encyclopedia of Type Strains, Phase III (KMG-III): the genomes of soil and plant-associated and newly described type strains.</title>
        <authorList>
            <person name="Whitman W."/>
        </authorList>
    </citation>
    <scope>NUCLEOTIDE SEQUENCE [LARGE SCALE GENOMIC DNA]</scope>
    <source>
        <strain evidence="3 4">CECT 8897</strain>
    </source>
</reference>
<dbReference type="RefSeq" id="WP_183442416.1">
    <property type="nucleotide sequence ID" value="NZ_JACHXD010000010.1"/>
</dbReference>
<evidence type="ECO:0000256" key="1">
    <source>
        <dbReference type="SAM" id="Coils"/>
    </source>
</evidence>
<organism evidence="3 4">
    <name type="scientific">Pseudoduganella violacea</name>
    <dbReference type="NCBI Taxonomy" id="1715466"/>
    <lineage>
        <taxon>Bacteria</taxon>
        <taxon>Pseudomonadati</taxon>
        <taxon>Pseudomonadota</taxon>
        <taxon>Betaproteobacteria</taxon>
        <taxon>Burkholderiales</taxon>
        <taxon>Oxalobacteraceae</taxon>
        <taxon>Telluria group</taxon>
        <taxon>Pseudoduganella</taxon>
    </lineage>
</organism>
<dbReference type="Proteomes" id="UP000541535">
    <property type="component" value="Unassembled WGS sequence"/>
</dbReference>
<feature type="compositionally biased region" description="Basic and acidic residues" evidence="2">
    <location>
        <begin position="172"/>
        <end position="184"/>
    </location>
</feature>
<keyword evidence="1" id="KW-0175">Coiled coil</keyword>